<comment type="caution">
    <text evidence="2">The sequence shown here is derived from an EMBL/GenBank/DDBJ whole genome shotgun (WGS) entry which is preliminary data.</text>
</comment>
<keyword evidence="1" id="KW-1133">Transmembrane helix</keyword>
<feature type="transmembrane region" description="Helical" evidence="1">
    <location>
        <begin position="98"/>
        <end position="120"/>
    </location>
</feature>
<sequence>MVVNSGEVLPEFFSIGSGGSEVSSELCCAHFWLLLGCPLELLVVVLVRFALRTNGALVVLVEVLPEPVVLLLLSAVFSLLAVYLGYVLVRKVGFVSRALWALPDGSLVSSMGVWLVVLLWKCQSHLAVFPLRVEETRCAHCCDLLVESSSLGLDCCMQSARLLLVKVVDFDPVCGLVFGQFAVLFASRGGVDTSAIFPVNSQNKEAVVSTQSRGGVDTSSGFQQTVRTVQE</sequence>
<evidence type="ECO:0000313" key="3">
    <source>
        <dbReference type="Proteomes" id="UP000652761"/>
    </source>
</evidence>
<gene>
    <name evidence="2" type="ORF">Taro_021377</name>
</gene>
<proteinExistence type="predicted"/>
<keyword evidence="1" id="KW-0472">Membrane</keyword>
<feature type="transmembrane region" description="Helical" evidence="1">
    <location>
        <begin position="29"/>
        <end position="51"/>
    </location>
</feature>
<dbReference type="AlphaFoldDB" id="A0A843UYP9"/>
<evidence type="ECO:0000256" key="1">
    <source>
        <dbReference type="SAM" id="Phobius"/>
    </source>
</evidence>
<accession>A0A843UYP9</accession>
<protein>
    <submittedName>
        <fullName evidence="2">Uncharacterized protein</fullName>
    </submittedName>
</protein>
<keyword evidence="3" id="KW-1185">Reference proteome</keyword>
<dbReference type="Proteomes" id="UP000652761">
    <property type="component" value="Unassembled WGS sequence"/>
</dbReference>
<reference evidence="2" key="1">
    <citation type="submission" date="2017-07" db="EMBL/GenBank/DDBJ databases">
        <title>Taro Niue Genome Assembly and Annotation.</title>
        <authorList>
            <person name="Atibalentja N."/>
            <person name="Keating K."/>
            <person name="Fields C.J."/>
        </authorList>
    </citation>
    <scope>NUCLEOTIDE SEQUENCE</scope>
    <source>
        <strain evidence="2">Niue_2</strain>
        <tissue evidence="2">Leaf</tissue>
    </source>
</reference>
<name>A0A843UYP9_COLES</name>
<keyword evidence="1" id="KW-0812">Transmembrane</keyword>
<feature type="transmembrane region" description="Helical" evidence="1">
    <location>
        <begin position="63"/>
        <end position="86"/>
    </location>
</feature>
<organism evidence="2 3">
    <name type="scientific">Colocasia esculenta</name>
    <name type="common">Wild taro</name>
    <name type="synonym">Arum esculentum</name>
    <dbReference type="NCBI Taxonomy" id="4460"/>
    <lineage>
        <taxon>Eukaryota</taxon>
        <taxon>Viridiplantae</taxon>
        <taxon>Streptophyta</taxon>
        <taxon>Embryophyta</taxon>
        <taxon>Tracheophyta</taxon>
        <taxon>Spermatophyta</taxon>
        <taxon>Magnoliopsida</taxon>
        <taxon>Liliopsida</taxon>
        <taxon>Araceae</taxon>
        <taxon>Aroideae</taxon>
        <taxon>Colocasieae</taxon>
        <taxon>Colocasia</taxon>
    </lineage>
</organism>
<dbReference type="EMBL" id="NMUH01001092">
    <property type="protein sequence ID" value="MQL88811.1"/>
    <property type="molecule type" value="Genomic_DNA"/>
</dbReference>
<evidence type="ECO:0000313" key="2">
    <source>
        <dbReference type="EMBL" id="MQL88811.1"/>
    </source>
</evidence>